<feature type="active site" description="Proton donor/acceptor" evidence="15">
    <location>
        <position position="414"/>
    </location>
</feature>
<evidence type="ECO:0000256" key="8">
    <source>
        <dbReference type="ARBA" id="ARBA00022989"/>
    </source>
</evidence>
<evidence type="ECO:0000256" key="3">
    <source>
        <dbReference type="ARBA" id="ARBA00012641"/>
    </source>
</evidence>
<dbReference type="Gene3D" id="3.90.550.10">
    <property type="entry name" value="Spore Coat Polysaccharide Biosynthesis Protein SpsA, Chain A"/>
    <property type="match status" value="1"/>
</dbReference>
<keyword evidence="9 18" id="KW-0333">Golgi apparatus</keyword>
<dbReference type="Gene3D" id="3.40.630.30">
    <property type="match status" value="1"/>
</dbReference>
<dbReference type="FunFam" id="3.90.550.10:FF:000010">
    <property type="entry name" value="Galactosylgalactosylxylosylprotein 3-beta-glucuronosyltransferase"/>
    <property type="match status" value="1"/>
</dbReference>
<evidence type="ECO:0000256" key="13">
    <source>
        <dbReference type="ARBA" id="ARBA00047979"/>
    </source>
</evidence>
<keyword evidence="11" id="KW-0325">Glycoprotein</keyword>
<feature type="site" description="Interaction with galactose moiety of substrate glycoprotein" evidence="17">
    <location>
        <position position="360"/>
    </location>
</feature>
<dbReference type="GO" id="GO:0050650">
    <property type="term" value="P:chondroitin sulfate proteoglycan biosynthetic process"/>
    <property type="evidence" value="ECO:0007669"/>
    <property type="project" value="TreeGrafter"/>
</dbReference>
<dbReference type="GO" id="GO:0015018">
    <property type="term" value="F:galactosylgalactosylxylosylprotein 3-beta-glucuronosyltransferase activity"/>
    <property type="evidence" value="ECO:0007669"/>
    <property type="project" value="UniProtKB-UniRule"/>
</dbReference>
<dbReference type="PANTHER" id="PTHR10896:SF65">
    <property type="entry name" value="GALACTOSYLGALACTOSYLXYLOSYLPROTEIN 3-BETA-GLUCURONOSYLTRANSFERASE 3"/>
    <property type="match status" value="1"/>
</dbReference>
<evidence type="ECO:0000256" key="18">
    <source>
        <dbReference type="RuleBase" id="RU363127"/>
    </source>
</evidence>
<dbReference type="EC" id="2.4.1.135" evidence="3 18"/>
<dbReference type="InterPro" id="IPR029044">
    <property type="entry name" value="Nucleotide-diphossugar_trans"/>
</dbReference>
<dbReference type="SUPFAM" id="SSF55729">
    <property type="entry name" value="Acyl-CoA N-acyltransferases (Nat)"/>
    <property type="match status" value="1"/>
</dbReference>
<evidence type="ECO:0000256" key="12">
    <source>
        <dbReference type="ARBA" id="ARBA00023211"/>
    </source>
</evidence>
<evidence type="ECO:0000256" key="14">
    <source>
        <dbReference type="ARBA" id="ARBA00060399"/>
    </source>
</evidence>
<dbReference type="GO" id="GO:0046872">
    <property type="term" value="F:metal ion binding"/>
    <property type="evidence" value="ECO:0007669"/>
    <property type="project" value="UniProtKB-KW"/>
</dbReference>
<comment type="caution">
    <text evidence="19">The sequence shown here is derived from an EMBL/GenBank/DDBJ whole genome shotgun (WGS) entry which is preliminary data.</text>
</comment>
<comment type="catalytic activity">
    <reaction evidence="13 18">
        <text>3-O-(beta-D-galactosyl-(1-&gt;3)-beta-D-galactosyl-(1-&gt;4)-beta-D-xylosyl)-L-seryl-[protein] + UDP-alpha-D-glucuronate = 3-O-(beta-D-GlcA-(1-&gt;3)-beta-D-Gal-(1-&gt;3)-beta-D-Gal-(1-&gt;4)-beta-D-Xyl)-L-seryl-[protein] + UDP + H(+)</text>
        <dbReference type="Rhea" id="RHEA:24168"/>
        <dbReference type="Rhea" id="RHEA-COMP:12571"/>
        <dbReference type="Rhea" id="RHEA-COMP:12573"/>
        <dbReference type="ChEBI" id="CHEBI:15378"/>
        <dbReference type="ChEBI" id="CHEBI:58052"/>
        <dbReference type="ChEBI" id="CHEBI:58223"/>
        <dbReference type="ChEBI" id="CHEBI:132090"/>
        <dbReference type="ChEBI" id="CHEBI:132093"/>
        <dbReference type="EC" id="2.4.1.135"/>
    </reaction>
</comment>
<dbReference type="Proteomes" id="UP000886611">
    <property type="component" value="Unassembled WGS sequence"/>
</dbReference>
<dbReference type="CDD" id="cd00218">
    <property type="entry name" value="GlcAT-I"/>
    <property type="match status" value="1"/>
</dbReference>
<dbReference type="Pfam" id="PF03360">
    <property type="entry name" value="Glyco_transf_43"/>
    <property type="match status" value="1"/>
</dbReference>
<dbReference type="InterPro" id="IPR005027">
    <property type="entry name" value="Glyco_trans_43"/>
</dbReference>
<evidence type="ECO:0000313" key="20">
    <source>
        <dbReference type="Proteomes" id="UP000886611"/>
    </source>
</evidence>
<evidence type="ECO:0000256" key="15">
    <source>
        <dbReference type="PIRSR" id="PIRSR605027-1"/>
    </source>
</evidence>
<dbReference type="GO" id="GO:0000139">
    <property type="term" value="C:Golgi membrane"/>
    <property type="evidence" value="ECO:0007669"/>
    <property type="project" value="UniProtKB-SubCell"/>
</dbReference>
<evidence type="ECO:0000256" key="1">
    <source>
        <dbReference type="ARBA" id="ARBA00001936"/>
    </source>
</evidence>
<evidence type="ECO:0000256" key="11">
    <source>
        <dbReference type="ARBA" id="ARBA00023180"/>
    </source>
</evidence>
<evidence type="ECO:0000256" key="2">
    <source>
        <dbReference type="ARBA" id="ARBA00007706"/>
    </source>
</evidence>
<protein>
    <recommendedName>
        <fullName evidence="3 18">Galactosylgalactosylxylosylprotein 3-beta-glucuronosyltransferase</fullName>
        <ecNumber evidence="3 18">2.4.1.135</ecNumber>
    </recommendedName>
</protein>
<gene>
    <name evidence="19" type="primary">B3gat3</name>
    <name evidence="19" type="ORF">GTO96_0004496</name>
</gene>
<proteinExistence type="inferred from homology"/>
<keyword evidence="8" id="KW-1133">Transmembrane helix</keyword>
<keyword evidence="12 16" id="KW-0464">Manganese</keyword>
<feature type="non-terminal residue" evidence="19">
    <location>
        <position position="1"/>
    </location>
</feature>
<keyword evidence="10" id="KW-0472">Membrane</keyword>
<keyword evidence="5" id="KW-0812">Transmembrane</keyword>
<evidence type="ECO:0000256" key="5">
    <source>
        <dbReference type="ARBA" id="ARBA00022692"/>
    </source>
</evidence>
<evidence type="ECO:0000256" key="6">
    <source>
        <dbReference type="ARBA" id="ARBA00022723"/>
    </source>
</evidence>
<organism evidence="19 20">
    <name type="scientific">Polypterus senegalus</name>
    <name type="common">Senegal bichir</name>
    <dbReference type="NCBI Taxonomy" id="55291"/>
    <lineage>
        <taxon>Eukaryota</taxon>
        <taxon>Metazoa</taxon>
        <taxon>Chordata</taxon>
        <taxon>Craniata</taxon>
        <taxon>Vertebrata</taxon>
        <taxon>Euteleostomi</taxon>
        <taxon>Actinopterygii</taxon>
        <taxon>Polypteriformes</taxon>
        <taxon>Polypteridae</taxon>
        <taxon>Polypterus</taxon>
    </lineage>
</organism>
<sequence>MQRKSNKAKEKKQKRLEERAAMDAVCAKVEAANKLEDPLASFPVFKKYDRNGYEQSEWGWKDREKKEEMTDDRAWYLIAFDTDNSPVAFSHFRFDVECGEEVLYCYEVQLESHTRRKGLGKFLIQILQLIANRFEIDDSSPSMSGCCGDECSYEILSRRTKYGEGQHSHGQPCDCTQHMKQNSDFVRNQDRAISKLQNEVKKLQAQVKPEEPPKPILPIIYVITPTFTRLVQKAELVRLSQTLMHVPSLHWIVVEDAATKTSLVAELLKQSGLQYTHLNVETPKDFKLKEGDPNWLKPRGVEQRNLALQWLRDNRELSDEGVVYFADDDNTYSLQLFQEMRFTKRVSVWPVGLVGGMRFERPLVENGKVTGFYTAWKPNRPFPMDMAGFAISLQLLLANPTAHFHLEAERGYLESSLLETLVSIEELEPKADQCRKVLVWHTRTEKPKMKQEEALQKQGLGSDITIEV</sequence>
<evidence type="ECO:0000256" key="4">
    <source>
        <dbReference type="ARBA" id="ARBA00022679"/>
    </source>
</evidence>
<comment type="similarity">
    <text evidence="2 18">Belongs to the glycosyltransferase 43 family.</text>
</comment>
<dbReference type="SUPFAM" id="SSF53448">
    <property type="entry name" value="Nucleotide-diphospho-sugar transferases"/>
    <property type="match status" value="1"/>
</dbReference>
<keyword evidence="4 18" id="KW-0808">Transferase</keyword>
<dbReference type="AlphaFoldDB" id="A0A8X7XIY7"/>
<keyword evidence="20" id="KW-1185">Reference proteome</keyword>
<dbReference type="GO" id="GO:0005975">
    <property type="term" value="P:carbohydrate metabolic process"/>
    <property type="evidence" value="ECO:0007669"/>
    <property type="project" value="TreeGrafter"/>
</dbReference>
<dbReference type="PANTHER" id="PTHR10896">
    <property type="entry name" value="GALACTOSYLGALACTOSYLXYLOSYLPROTEIN 3-BETA-GLUCURONOSYLTRANSFERASE BETA-1,3-GLUCURONYLTRANSFERASE"/>
    <property type="match status" value="1"/>
</dbReference>
<keyword evidence="6 16" id="KW-0479">Metal-binding</keyword>
<keyword evidence="7 18" id="KW-0735">Signal-anchor</keyword>
<comment type="cofactor">
    <cofactor evidence="1 16 18">
        <name>Mn(2+)</name>
        <dbReference type="ChEBI" id="CHEBI:29035"/>
    </cofactor>
</comment>
<accession>A0A8X7XIY7</accession>
<comment type="pathway">
    <text evidence="18">Protein modification; protein glycosylation.</text>
</comment>
<evidence type="ECO:0000313" key="19">
    <source>
        <dbReference type="EMBL" id="KAG2469193.1"/>
    </source>
</evidence>
<evidence type="ECO:0000256" key="17">
    <source>
        <dbReference type="PIRSR" id="PIRSR605027-4"/>
    </source>
</evidence>
<dbReference type="EMBL" id="JAATIS010000220">
    <property type="protein sequence ID" value="KAG2469193.1"/>
    <property type="molecule type" value="Genomic_DNA"/>
</dbReference>
<evidence type="ECO:0000256" key="9">
    <source>
        <dbReference type="ARBA" id="ARBA00023034"/>
    </source>
</evidence>
<evidence type="ECO:0000256" key="7">
    <source>
        <dbReference type="ARBA" id="ARBA00022968"/>
    </source>
</evidence>
<dbReference type="InterPro" id="IPR016181">
    <property type="entry name" value="Acyl_CoA_acyltransferase"/>
</dbReference>
<feature type="non-terminal residue" evidence="19">
    <location>
        <position position="468"/>
    </location>
</feature>
<evidence type="ECO:0000256" key="10">
    <source>
        <dbReference type="ARBA" id="ARBA00023136"/>
    </source>
</evidence>
<feature type="binding site" evidence="16">
    <location>
        <position position="329"/>
    </location>
    <ligand>
        <name>Mn(2+)</name>
        <dbReference type="ChEBI" id="CHEBI:29035"/>
    </ligand>
</feature>
<name>A0A8X7XIY7_POLSE</name>
<reference evidence="19 20" key="1">
    <citation type="journal article" date="2021" name="Cell">
        <title>Tracing the genetic footprints of vertebrate landing in non-teleost ray-finned fishes.</title>
        <authorList>
            <person name="Bi X."/>
            <person name="Wang K."/>
            <person name="Yang L."/>
            <person name="Pan H."/>
            <person name="Jiang H."/>
            <person name="Wei Q."/>
            <person name="Fang M."/>
            <person name="Yu H."/>
            <person name="Zhu C."/>
            <person name="Cai Y."/>
            <person name="He Y."/>
            <person name="Gan X."/>
            <person name="Zeng H."/>
            <person name="Yu D."/>
            <person name="Zhu Y."/>
            <person name="Jiang H."/>
            <person name="Qiu Q."/>
            <person name="Yang H."/>
            <person name="Zhang Y.E."/>
            <person name="Wang W."/>
            <person name="Zhu M."/>
            <person name="He S."/>
            <person name="Zhang G."/>
        </authorList>
    </citation>
    <scope>NUCLEOTIDE SEQUENCE [LARGE SCALE GENOMIC DNA]</scope>
    <source>
        <strain evidence="19">Bchr_013</strain>
    </source>
</reference>
<feature type="site" description="Interaction with galactose moiety of substrate glycoprotein" evidence="17">
    <location>
        <position position="451"/>
    </location>
</feature>
<comment type="subcellular location">
    <subcellularLocation>
        <location evidence="14">Endomembrane system</location>
        <topology evidence="14">Single-pass type II membrane protein</topology>
    </subcellularLocation>
    <subcellularLocation>
        <location evidence="18">Golgi apparatus membrane</location>
        <topology evidence="18">Single-pass type II membrane protein</topology>
    </subcellularLocation>
</comment>
<evidence type="ECO:0000256" key="16">
    <source>
        <dbReference type="PIRSR" id="PIRSR605027-3"/>
    </source>
</evidence>